<organism evidence="1">
    <name type="scientific">Opuntia streptacantha</name>
    <name type="common">Prickly pear cactus</name>
    <name type="synonym">Opuntia cardona</name>
    <dbReference type="NCBI Taxonomy" id="393608"/>
    <lineage>
        <taxon>Eukaryota</taxon>
        <taxon>Viridiplantae</taxon>
        <taxon>Streptophyta</taxon>
        <taxon>Embryophyta</taxon>
        <taxon>Tracheophyta</taxon>
        <taxon>Spermatophyta</taxon>
        <taxon>Magnoliopsida</taxon>
        <taxon>eudicotyledons</taxon>
        <taxon>Gunneridae</taxon>
        <taxon>Pentapetalae</taxon>
        <taxon>Caryophyllales</taxon>
        <taxon>Cactineae</taxon>
        <taxon>Cactaceae</taxon>
        <taxon>Opuntioideae</taxon>
        <taxon>Opuntia</taxon>
    </lineage>
</organism>
<dbReference type="EMBL" id="GISG01268944">
    <property type="protein sequence ID" value="MBA4675830.1"/>
    <property type="molecule type" value="Transcribed_RNA"/>
</dbReference>
<proteinExistence type="predicted"/>
<name>A0A7C9AV92_OPUST</name>
<dbReference type="AlphaFoldDB" id="A0A7C9AV92"/>
<sequence length="108" mass="12400">MVIKRLRRIVLAIVQSQPDTHIQIRVIGHPLPCTRIIGPQGIVIMLVIIQTSLQQMLHIWPVSRRIQPVSAPRRYRVEIHTLPHTRARDPVEDFLKLKVGKIGSLVNQ</sequence>
<reference evidence="1" key="1">
    <citation type="journal article" date="2013" name="J. Plant Res.">
        <title>Effect of fungi and light on seed germination of three Opuntia species from semiarid lands of central Mexico.</title>
        <authorList>
            <person name="Delgado-Sanchez P."/>
            <person name="Jimenez-Bremont J.F."/>
            <person name="Guerrero-Gonzalez Mde L."/>
            <person name="Flores J."/>
        </authorList>
    </citation>
    <scope>NUCLEOTIDE SEQUENCE</scope>
    <source>
        <tissue evidence="1">Cladode</tissue>
    </source>
</reference>
<accession>A0A7C9AV92</accession>
<evidence type="ECO:0000313" key="1">
    <source>
        <dbReference type="EMBL" id="MBA4675830.1"/>
    </source>
</evidence>
<reference evidence="1" key="2">
    <citation type="submission" date="2020-07" db="EMBL/GenBank/DDBJ databases">
        <authorList>
            <person name="Vera ALvarez R."/>
            <person name="Arias-Moreno D.M."/>
            <person name="Jimenez-Jacinto V."/>
            <person name="Jimenez-Bremont J.F."/>
            <person name="Swaminathan K."/>
            <person name="Moose S.P."/>
            <person name="Guerrero-Gonzalez M.L."/>
            <person name="Marino-Ramirez L."/>
            <person name="Landsman D."/>
            <person name="Rodriguez-Kessler M."/>
            <person name="Delgado-Sanchez P."/>
        </authorList>
    </citation>
    <scope>NUCLEOTIDE SEQUENCE</scope>
    <source>
        <tissue evidence="1">Cladode</tissue>
    </source>
</reference>
<protein>
    <submittedName>
        <fullName evidence="1">Uncharacterized protein</fullName>
    </submittedName>
</protein>